<reference evidence="12 13" key="1">
    <citation type="submission" date="2020-08" db="EMBL/GenBank/DDBJ databases">
        <title>A Genomic Blueprint of the Chicken Gut Microbiome.</title>
        <authorList>
            <person name="Gilroy R."/>
            <person name="Ravi A."/>
            <person name="Getino M."/>
            <person name="Pursley I."/>
            <person name="Horton D.L."/>
            <person name="Alikhan N.-F."/>
            <person name="Baker D."/>
            <person name="Gharbi K."/>
            <person name="Hall N."/>
            <person name="Watson M."/>
            <person name="Adriaenssens E.M."/>
            <person name="Foster-Nyarko E."/>
            <person name="Jarju S."/>
            <person name="Secka A."/>
            <person name="Antonio M."/>
            <person name="Oren A."/>
            <person name="Chaudhuri R."/>
            <person name="La Ragione R.M."/>
            <person name="Hildebrand F."/>
            <person name="Pallen M.J."/>
        </authorList>
    </citation>
    <scope>NUCLEOTIDE SEQUENCE [LARGE SCALE GENOMIC DNA]</scope>
    <source>
        <strain evidence="12 13">Sa1YVA5</strain>
    </source>
</reference>
<keyword evidence="3" id="KW-1003">Cell membrane</keyword>
<dbReference type="EMBL" id="JACSPR010000001">
    <property type="protein sequence ID" value="MBD8029107.1"/>
    <property type="molecule type" value="Genomic_DNA"/>
</dbReference>
<organism evidence="12 13">
    <name type="scientific">Corynebacterium gallinarum</name>
    <dbReference type="NCBI Taxonomy" id="2762214"/>
    <lineage>
        <taxon>Bacteria</taxon>
        <taxon>Bacillati</taxon>
        <taxon>Actinomycetota</taxon>
        <taxon>Actinomycetes</taxon>
        <taxon>Mycobacteriales</taxon>
        <taxon>Corynebacteriaceae</taxon>
        <taxon>Corynebacterium</taxon>
    </lineage>
</organism>
<evidence type="ECO:0000256" key="5">
    <source>
        <dbReference type="ARBA" id="ARBA00022692"/>
    </source>
</evidence>
<dbReference type="GO" id="GO:0022857">
    <property type="term" value="F:transmembrane transporter activity"/>
    <property type="evidence" value="ECO:0007669"/>
    <property type="project" value="TreeGrafter"/>
</dbReference>
<keyword evidence="2" id="KW-0813">Transport</keyword>
<feature type="region of interest" description="Disordered" evidence="9">
    <location>
        <begin position="172"/>
        <end position="192"/>
    </location>
</feature>
<feature type="transmembrane region" description="Helical" evidence="10">
    <location>
        <begin position="12"/>
        <end position="32"/>
    </location>
</feature>
<accession>A0A8I0HNC7</accession>
<dbReference type="PANTHER" id="PTHR35011:SF2">
    <property type="entry name" value="2,3-DIKETO-L-GULONATE TRAP TRANSPORTER SMALL PERMEASE PROTEIN YIAM"/>
    <property type="match status" value="1"/>
</dbReference>
<dbReference type="GO" id="GO:0005886">
    <property type="term" value="C:plasma membrane"/>
    <property type="evidence" value="ECO:0007669"/>
    <property type="project" value="UniProtKB-SubCell"/>
</dbReference>
<dbReference type="InterPro" id="IPR007387">
    <property type="entry name" value="TRAP_DctQ"/>
</dbReference>
<feature type="transmembrane region" description="Helical" evidence="10">
    <location>
        <begin position="47"/>
        <end position="65"/>
    </location>
</feature>
<evidence type="ECO:0000256" key="3">
    <source>
        <dbReference type="ARBA" id="ARBA00022475"/>
    </source>
</evidence>
<proteinExistence type="inferred from homology"/>
<evidence type="ECO:0000256" key="10">
    <source>
        <dbReference type="SAM" id="Phobius"/>
    </source>
</evidence>
<comment type="subcellular location">
    <subcellularLocation>
        <location evidence="1">Cell inner membrane</location>
        <topology evidence="1">Multi-pass membrane protein</topology>
    </subcellularLocation>
</comment>
<dbReference type="RefSeq" id="WP_191732337.1">
    <property type="nucleotide sequence ID" value="NZ_JACSPR010000001.1"/>
</dbReference>
<evidence type="ECO:0000256" key="8">
    <source>
        <dbReference type="ARBA" id="ARBA00038436"/>
    </source>
</evidence>
<sequence length="192" mass="20989">MTALKATLTRVLGVVSVILFAVLVCVTVWQVFTRQVLHSPSTWSEELSKILFVWLAFTGSAFLFGERGHIAVDFIARKLPVSAQRILQVIVQIVIIVFAVLAMIWGGYLAASIAWNQQMTALPLTLGWVYVIIPIAGVFIASFAVVDLIAVATGREPAYPVIDEGEEPIHMDQLAGHDPAHPDAVSPERRDS</sequence>
<evidence type="ECO:0000256" key="2">
    <source>
        <dbReference type="ARBA" id="ARBA00022448"/>
    </source>
</evidence>
<keyword evidence="6 10" id="KW-1133">Transmembrane helix</keyword>
<dbReference type="InterPro" id="IPR055348">
    <property type="entry name" value="DctQ"/>
</dbReference>
<evidence type="ECO:0000313" key="12">
    <source>
        <dbReference type="EMBL" id="MBD8029107.1"/>
    </source>
</evidence>
<keyword evidence="7 10" id="KW-0472">Membrane</keyword>
<evidence type="ECO:0000256" key="6">
    <source>
        <dbReference type="ARBA" id="ARBA00022989"/>
    </source>
</evidence>
<evidence type="ECO:0000256" key="9">
    <source>
        <dbReference type="SAM" id="MobiDB-lite"/>
    </source>
</evidence>
<keyword evidence="13" id="KW-1185">Reference proteome</keyword>
<dbReference type="GO" id="GO:0015740">
    <property type="term" value="P:C4-dicarboxylate transport"/>
    <property type="evidence" value="ECO:0007669"/>
    <property type="project" value="TreeGrafter"/>
</dbReference>
<gene>
    <name evidence="12" type="ORF">H9627_01980</name>
</gene>
<feature type="compositionally biased region" description="Basic and acidic residues" evidence="9">
    <location>
        <begin position="178"/>
        <end position="192"/>
    </location>
</feature>
<dbReference type="Proteomes" id="UP000650224">
    <property type="component" value="Unassembled WGS sequence"/>
</dbReference>
<comment type="similarity">
    <text evidence="8">Belongs to the TRAP transporter small permease family.</text>
</comment>
<keyword evidence="5 10" id="KW-0812">Transmembrane</keyword>
<evidence type="ECO:0000256" key="4">
    <source>
        <dbReference type="ARBA" id="ARBA00022519"/>
    </source>
</evidence>
<evidence type="ECO:0000259" key="11">
    <source>
        <dbReference type="Pfam" id="PF04290"/>
    </source>
</evidence>
<evidence type="ECO:0000256" key="1">
    <source>
        <dbReference type="ARBA" id="ARBA00004429"/>
    </source>
</evidence>
<dbReference type="AlphaFoldDB" id="A0A8I0HNC7"/>
<evidence type="ECO:0000313" key="13">
    <source>
        <dbReference type="Proteomes" id="UP000650224"/>
    </source>
</evidence>
<feature type="transmembrane region" description="Helical" evidence="10">
    <location>
        <begin position="86"/>
        <end position="108"/>
    </location>
</feature>
<feature type="domain" description="Tripartite ATP-independent periplasmic transporters DctQ component" evidence="11">
    <location>
        <begin position="23"/>
        <end position="151"/>
    </location>
</feature>
<dbReference type="Pfam" id="PF04290">
    <property type="entry name" value="DctQ"/>
    <property type="match status" value="1"/>
</dbReference>
<name>A0A8I0HNC7_9CORY</name>
<comment type="caution">
    <text evidence="12">The sequence shown here is derived from an EMBL/GenBank/DDBJ whole genome shotgun (WGS) entry which is preliminary data.</text>
</comment>
<protein>
    <submittedName>
        <fullName evidence="12">TRAP transporter small permease</fullName>
    </submittedName>
</protein>
<feature type="transmembrane region" description="Helical" evidence="10">
    <location>
        <begin position="128"/>
        <end position="150"/>
    </location>
</feature>
<keyword evidence="4" id="KW-0997">Cell inner membrane</keyword>
<dbReference type="PANTHER" id="PTHR35011">
    <property type="entry name" value="2,3-DIKETO-L-GULONATE TRAP TRANSPORTER SMALL PERMEASE PROTEIN YIAM"/>
    <property type="match status" value="1"/>
</dbReference>
<evidence type="ECO:0000256" key="7">
    <source>
        <dbReference type="ARBA" id="ARBA00023136"/>
    </source>
</evidence>